<comment type="caution">
    <text evidence="1">The sequence shown here is derived from an EMBL/GenBank/DDBJ whole genome shotgun (WGS) entry which is preliminary data.</text>
</comment>
<organism evidence="1 2">
    <name type="scientific">Pleurodeles waltl</name>
    <name type="common">Iberian ribbed newt</name>
    <dbReference type="NCBI Taxonomy" id="8319"/>
    <lineage>
        <taxon>Eukaryota</taxon>
        <taxon>Metazoa</taxon>
        <taxon>Chordata</taxon>
        <taxon>Craniata</taxon>
        <taxon>Vertebrata</taxon>
        <taxon>Euteleostomi</taxon>
        <taxon>Amphibia</taxon>
        <taxon>Batrachia</taxon>
        <taxon>Caudata</taxon>
        <taxon>Salamandroidea</taxon>
        <taxon>Salamandridae</taxon>
        <taxon>Pleurodelinae</taxon>
        <taxon>Pleurodeles</taxon>
    </lineage>
</organism>
<dbReference type="EMBL" id="JANPWB010000002">
    <property type="protein sequence ID" value="KAJ1206120.1"/>
    <property type="molecule type" value="Genomic_DNA"/>
</dbReference>
<gene>
    <name evidence="1" type="ORF">NDU88_001529</name>
</gene>
<protein>
    <submittedName>
        <fullName evidence="1">Uncharacterized protein</fullName>
    </submittedName>
</protein>
<proteinExistence type="predicted"/>
<name>A0AAV7VWP4_PLEWA</name>
<sequence length="100" mass="11152">MEDEVRQRRPTVPDVQMRHALRGVLGEQAGTYYWCLRRRNLAEVEGGALQLSDASQETAVKDQCQVSGGAWQECGTMCPGAWQRSGRTTKEVRGLGGEWL</sequence>
<keyword evidence="2" id="KW-1185">Reference proteome</keyword>
<dbReference type="Proteomes" id="UP001066276">
    <property type="component" value="Chromosome 1_2"/>
</dbReference>
<evidence type="ECO:0000313" key="1">
    <source>
        <dbReference type="EMBL" id="KAJ1206120.1"/>
    </source>
</evidence>
<evidence type="ECO:0000313" key="2">
    <source>
        <dbReference type="Proteomes" id="UP001066276"/>
    </source>
</evidence>
<dbReference type="AlphaFoldDB" id="A0AAV7VWP4"/>
<accession>A0AAV7VWP4</accession>
<reference evidence="1" key="1">
    <citation type="journal article" date="2022" name="bioRxiv">
        <title>Sequencing and chromosome-scale assembly of the giantPleurodeles waltlgenome.</title>
        <authorList>
            <person name="Brown T."/>
            <person name="Elewa A."/>
            <person name="Iarovenko S."/>
            <person name="Subramanian E."/>
            <person name="Araus A.J."/>
            <person name="Petzold A."/>
            <person name="Susuki M."/>
            <person name="Suzuki K.-i.T."/>
            <person name="Hayashi T."/>
            <person name="Toyoda A."/>
            <person name="Oliveira C."/>
            <person name="Osipova E."/>
            <person name="Leigh N.D."/>
            <person name="Simon A."/>
            <person name="Yun M.H."/>
        </authorList>
    </citation>
    <scope>NUCLEOTIDE SEQUENCE</scope>
    <source>
        <strain evidence="1">20211129_DDA</strain>
        <tissue evidence="1">Liver</tissue>
    </source>
</reference>